<dbReference type="GO" id="GO:0008721">
    <property type="term" value="F:D-serine ammonia-lyase activity"/>
    <property type="evidence" value="ECO:0007669"/>
    <property type="project" value="TreeGrafter"/>
</dbReference>
<comment type="similarity">
    <text evidence="1">Belongs to the DSD1 family.</text>
</comment>
<feature type="domain" description="D-serine dehydratase-like" evidence="3">
    <location>
        <begin position="260"/>
        <end position="351"/>
    </location>
</feature>
<proteinExistence type="inferred from homology"/>
<evidence type="ECO:0000259" key="3">
    <source>
        <dbReference type="SMART" id="SM01119"/>
    </source>
</evidence>
<protein>
    <submittedName>
        <fullName evidence="4">D-TA family PLP-dependent enzyme</fullName>
    </submittedName>
</protein>
<gene>
    <name evidence="4" type="ORF">IAB44_02895</name>
</gene>
<name>A0A9D1JJA4_9FIRM</name>
<dbReference type="Gene3D" id="3.20.20.10">
    <property type="entry name" value="Alanine racemase"/>
    <property type="match status" value="1"/>
</dbReference>
<dbReference type="AlphaFoldDB" id="A0A9D1JJA4"/>
<dbReference type="CDD" id="cd06821">
    <property type="entry name" value="PLPDE_III_D-TA"/>
    <property type="match status" value="1"/>
</dbReference>
<organism evidence="4 5">
    <name type="scientific">Candidatus Limivivens intestinipullorum</name>
    <dbReference type="NCBI Taxonomy" id="2840858"/>
    <lineage>
        <taxon>Bacteria</taxon>
        <taxon>Bacillati</taxon>
        <taxon>Bacillota</taxon>
        <taxon>Clostridia</taxon>
        <taxon>Lachnospirales</taxon>
        <taxon>Lachnospiraceae</taxon>
        <taxon>Lachnospiraceae incertae sedis</taxon>
        <taxon>Candidatus Limivivens</taxon>
    </lineage>
</organism>
<dbReference type="EMBL" id="DVIQ01000019">
    <property type="protein sequence ID" value="HIS30483.1"/>
    <property type="molecule type" value="Genomic_DNA"/>
</dbReference>
<dbReference type="Gene3D" id="2.40.37.20">
    <property type="entry name" value="D-serine dehydratase-like domain"/>
    <property type="match status" value="1"/>
</dbReference>
<dbReference type="PANTHER" id="PTHR28004:SF2">
    <property type="entry name" value="D-SERINE DEHYDRATASE"/>
    <property type="match status" value="1"/>
</dbReference>
<dbReference type="InterPro" id="IPR001608">
    <property type="entry name" value="Ala_racemase_N"/>
</dbReference>
<dbReference type="SMART" id="SM01119">
    <property type="entry name" value="D-ser_dehydrat"/>
    <property type="match status" value="1"/>
</dbReference>
<evidence type="ECO:0000256" key="1">
    <source>
        <dbReference type="ARBA" id="ARBA00005323"/>
    </source>
</evidence>
<dbReference type="PANTHER" id="PTHR28004">
    <property type="entry name" value="ZGC:162816-RELATED"/>
    <property type="match status" value="1"/>
</dbReference>
<dbReference type="InterPro" id="IPR029066">
    <property type="entry name" value="PLP-binding_barrel"/>
</dbReference>
<dbReference type="Proteomes" id="UP000823935">
    <property type="component" value="Unassembled WGS sequence"/>
</dbReference>
<comment type="caution">
    <text evidence="4">The sequence shown here is derived from an EMBL/GenBank/DDBJ whole genome shotgun (WGS) entry which is preliminary data.</text>
</comment>
<dbReference type="InterPro" id="IPR051466">
    <property type="entry name" value="D-amino_acid_metab_enzyme"/>
</dbReference>
<evidence type="ECO:0000313" key="4">
    <source>
        <dbReference type="EMBL" id="HIS30483.1"/>
    </source>
</evidence>
<sequence>MEWSYHFEGEERVLSPALVYYEEILAENTRRAVLEAGGAKRLWPHIKTHKSPDLVRMLENFGIERFKCATLAEAEMAANAGARHILLAYPLVGPNIGEYVKLTCRYPEQTFWALGDDLGQLAALGETGRKYGREIPFLVDVNTGMNRTGVPMDAVLEFYKKASRIPGISVKGLHCYDGERHEKEFSQRLRQTEKTAEWVWKSKQALTADGFSFETAVMGGSPSFPCYAGMMKEAYFSPGTIFVYDAGYREQFPDLPYVPGAAVMTRVISHPKEGYFTLDAGYKAISAEQGKRGCLVSCPHACEAFQSEEHWTFRMEPGYEKERPEIGTVLYVIPWHICPTTALYDEICVVAGGKQKAVWPVTARKRKGKRG</sequence>
<reference evidence="4" key="2">
    <citation type="journal article" date="2021" name="PeerJ">
        <title>Extensive microbial diversity within the chicken gut microbiome revealed by metagenomics and culture.</title>
        <authorList>
            <person name="Gilroy R."/>
            <person name="Ravi A."/>
            <person name="Getino M."/>
            <person name="Pursley I."/>
            <person name="Horton D.L."/>
            <person name="Alikhan N.F."/>
            <person name="Baker D."/>
            <person name="Gharbi K."/>
            <person name="Hall N."/>
            <person name="Watson M."/>
            <person name="Adriaenssens E.M."/>
            <person name="Foster-Nyarko E."/>
            <person name="Jarju S."/>
            <person name="Secka A."/>
            <person name="Antonio M."/>
            <person name="Oren A."/>
            <person name="Chaudhuri R.R."/>
            <person name="La Ragione R."/>
            <person name="Hildebrand F."/>
            <person name="Pallen M.J."/>
        </authorList>
    </citation>
    <scope>NUCLEOTIDE SEQUENCE</scope>
    <source>
        <strain evidence="4">CHK190-19873</strain>
    </source>
</reference>
<dbReference type="InterPro" id="IPR042208">
    <property type="entry name" value="D-ser_dehydrat-like_sf"/>
</dbReference>
<reference evidence="4" key="1">
    <citation type="submission" date="2020-10" db="EMBL/GenBank/DDBJ databases">
        <authorList>
            <person name="Gilroy R."/>
        </authorList>
    </citation>
    <scope>NUCLEOTIDE SEQUENCE</scope>
    <source>
        <strain evidence="4">CHK190-19873</strain>
    </source>
</reference>
<dbReference type="InterPro" id="IPR026956">
    <property type="entry name" value="D-ser_dehydrat-like_dom"/>
</dbReference>
<keyword evidence="2" id="KW-0456">Lyase</keyword>
<dbReference type="GO" id="GO:0036088">
    <property type="term" value="P:D-serine catabolic process"/>
    <property type="evidence" value="ECO:0007669"/>
    <property type="project" value="TreeGrafter"/>
</dbReference>
<dbReference type="Pfam" id="PF01168">
    <property type="entry name" value="Ala_racemase_N"/>
    <property type="match status" value="1"/>
</dbReference>
<evidence type="ECO:0000313" key="5">
    <source>
        <dbReference type="Proteomes" id="UP000823935"/>
    </source>
</evidence>
<evidence type="ECO:0000256" key="2">
    <source>
        <dbReference type="ARBA" id="ARBA00023239"/>
    </source>
</evidence>
<dbReference type="SUPFAM" id="SSF51419">
    <property type="entry name" value="PLP-binding barrel"/>
    <property type="match status" value="1"/>
</dbReference>
<dbReference type="Pfam" id="PF14031">
    <property type="entry name" value="D-ser_dehydrat"/>
    <property type="match status" value="1"/>
</dbReference>
<accession>A0A9D1JJA4</accession>